<proteinExistence type="predicted"/>
<name>A0A183EC40_9BILA</name>
<evidence type="ECO:0000313" key="3">
    <source>
        <dbReference type="WBParaSite" id="GPUH_0001855601-mRNA-1"/>
    </source>
</evidence>
<dbReference type="OrthoDB" id="5788395at2759"/>
<reference evidence="3" key="1">
    <citation type="submission" date="2016-06" db="UniProtKB">
        <authorList>
            <consortium name="WormBaseParasite"/>
        </authorList>
    </citation>
    <scope>IDENTIFICATION</scope>
</reference>
<evidence type="ECO:0000313" key="1">
    <source>
        <dbReference type="EMBL" id="VDN31936.1"/>
    </source>
</evidence>
<dbReference type="EMBL" id="UYRT01086926">
    <property type="protein sequence ID" value="VDN31936.1"/>
    <property type="molecule type" value="Genomic_DNA"/>
</dbReference>
<accession>A0A183EC40</accession>
<dbReference type="Proteomes" id="UP000271098">
    <property type="component" value="Unassembled WGS sequence"/>
</dbReference>
<sequence>MFLSVVAELRPVIDSGTLRTLVQLLDTNVVMESGAFPPSWSFFVQDLIKGMITEMMWPEMKKQIEELTYSEGIRLATSCGIVPENAEILIGEGRLGVGATLSLQNLQPQHCIKDLRSSLPNAAKLFPK</sequence>
<protein>
    <submittedName>
        <fullName evidence="3">Fatty-acid and retinol-binding protein 1</fullName>
    </submittedName>
</protein>
<organism evidence="3">
    <name type="scientific">Gongylonema pulchrum</name>
    <dbReference type="NCBI Taxonomy" id="637853"/>
    <lineage>
        <taxon>Eukaryota</taxon>
        <taxon>Metazoa</taxon>
        <taxon>Ecdysozoa</taxon>
        <taxon>Nematoda</taxon>
        <taxon>Chromadorea</taxon>
        <taxon>Rhabditida</taxon>
        <taxon>Spirurina</taxon>
        <taxon>Spiruromorpha</taxon>
        <taxon>Spiruroidea</taxon>
        <taxon>Gongylonematidae</taxon>
        <taxon>Gongylonema</taxon>
    </lineage>
</organism>
<dbReference type="WBParaSite" id="GPUH_0001855601-mRNA-1">
    <property type="protein sequence ID" value="GPUH_0001855601-mRNA-1"/>
    <property type="gene ID" value="GPUH_0001855601"/>
</dbReference>
<evidence type="ECO:0000313" key="2">
    <source>
        <dbReference type="Proteomes" id="UP000271098"/>
    </source>
</evidence>
<dbReference type="AlphaFoldDB" id="A0A183EC40"/>
<reference evidence="1 2" key="2">
    <citation type="submission" date="2018-11" db="EMBL/GenBank/DDBJ databases">
        <authorList>
            <consortium name="Pathogen Informatics"/>
        </authorList>
    </citation>
    <scope>NUCLEOTIDE SEQUENCE [LARGE SCALE GENOMIC DNA]</scope>
</reference>
<keyword evidence="2" id="KW-1185">Reference proteome</keyword>
<gene>
    <name evidence="1" type="ORF">GPUH_LOCUS18531</name>
</gene>